<dbReference type="EMBL" id="KP979589">
    <property type="protein sequence ID" value="AKJ75486.1"/>
    <property type="molecule type" value="Genomic_DNA"/>
</dbReference>
<protein>
    <submittedName>
        <fullName evidence="3">Colicin E8 immunity protein</fullName>
    </submittedName>
</protein>
<dbReference type="Gene3D" id="1.10.1200.20">
    <property type="entry name" value="Colicin E immunity protein"/>
    <property type="match status" value="1"/>
</dbReference>
<proteinExistence type="inferred from homology"/>
<geneLocation type="plasmid" evidence="3">
    <name>pSSE</name>
</geneLocation>
<dbReference type="PRINTS" id="PR01299">
    <property type="entry name" value="PYOCIN"/>
</dbReference>
<dbReference type="InterPro" id="IPR000290">
    <property type="entry name" value="Colicin_pyocin"/>
</dbReference>
<dbReference type="SUPFAM" id="SSF47345">
    <property type="entry name" value="Colicin E immunity proteins"/>
    <property type="match status" value="1"/>
</dbReference>
<sequence length="85" mass="9653">MELKNSISDYTETEFKKIIEDIINCEGDEKKQDDNLEHFISVTEHPSGSDLIYYPEGNNDGSPEAVIKEIKEWRTANGKSGFKQG</sequence>
<comment type="similarity">
    <text evidence="1">Belongs to the colicins ColE2/ColE8/ColE9 and pyocins S1/S2 family.</text>
</comment>
<accession>A0A0G3F1M8</accession>
<dbReference type="RefSeq" id="WP_171264636.1">
    <property type="nucleotide sequence ID" value="NZ_KP979589.1"/>
</dbReference>
<reference evidence="3" key="1">
    <citation type="submission" date="2015-03" db="EMBL/GenBank/DDBJ databases">
        <title>Characterization of plasmid-borne E-type colicins from the clinical strains of Shigella sonnei.</title>
        <authorList>
            <person name="Calcuttawala F."/>
            <person name="Pazhani G.P."/>
            <person name="Hariharan C."/>
            <person name="Saha D.R."/>
            <person name="Ramamurthy T."/>
        </authorList>
    </citation>
    <scope>NUCLEOTIDE SEQUENCE</scope>
    <source>
        <strain evidence="3">IDH01157</strain>
        <plasmid evidence="3">pSSE</plasmid>
    </source>
</reference>
<organism evidence="3">
    <name type="scientific">Shigella sonnei</name>
    <dbReference type="NCBI Taxonomy" id="624"/>
    <lineage>
        <taxon>Bacteria</taxon>
        <taxon>Pseudomonadati</taxon>
        <taxon>Pseudomonadota</taxon>
        <taxon>Gammaproteobacteria</taxon>
        <taxon>Enterobacterales</taxon>
        <taxon>Enterobacteriaceae</taxon>
        <taxon>Shigella</taxon>
    </lineage>
</organism>
<dbReference type="GO" id="GO:0030153">
    <property type="term" value="P:bacteriocin immunity"/>
    <property type="evidence" value="ECO:0007669"/>
    <property type="project" value="UniProtKB-KW"/>
</dbReference>
<dbReference type="Pfam" id="PF01320">
    <property type="entry name" value="Colicin_Pyocin"/>
    <property type="match status" value="1"/>
</dbReference>
<evidence type="ECO:0000256" key="1">
    <source>
        <dbReference type="ARBA" id="ARBA00009346"/>
    </source>
</evidence>
<keyword evidence="3" id="KW-0614">Plasmid</keyword>
<dbReference type="GO" id="GO:0015643">
    <property type="term" value="F:toxic substance binding"/>
    <property type="evidence" value="ECO:0007669"/>
    <property type="project" value="InterPro"/>
</dbReference>
<keyword evidence="2" id="KW-0079">Bacteriocin immunity</keyword>
<evidence type="ECO:0000313" key="3">
    <source>
        <dbReference type="EMBL" id="AKJ75486.1"/>
    </source>
</evidence>
<dbReference type="InterPro" id="IPR035900">
    <property type="entry name" value="Colicin_E_sf"/>
</dbReference>
<evidence type="ECO:0000256" key="2">
    <source>
        <dbReference type="ARBA" id="ARBA00023025"/>
    </source>
</evidence>
<name>A0A0G3F1M8_SHISO</name>
<dbReference type="AlphaFoldDB" id="A0A0G3F1M8"/>
<dbReference type="CDD" id="cd16363">
    <property type="entry name" value="Col_Im_like"/>
    <property type="match status" value="1"/>
</dbReference>